<evidence type="ECO:0000313" key="6">
    <source>
        <dbReference type="EMBL" id="RLQ20379.1"/>
    </source>
</evidence>
<reference evidence="6 7" key="1">
    <citation type="submission" date="2018-07" db="EMBL/GenBank/DDBJ databases">
        <title>Halioglobus sp. genome submission.</title>
        <authorList>
            <person name="Ye M.-Q."/>
            <person name="Du Z.-J."/>
        </authorList>
    </citation>
    <scope>NUCLEOTIDE SEQUENCE [LARGE SCALE GENOMIC DNA]</scope>
    <source>
        <strain evidence="6 7">U0301</strain>
    </source>
</reference>
<dbReference type="GO" id="GO:0004427">
    <property type="term" value="F:inorganic diphosphate phosphatase activity"/>
    <property type="evidence" value="ECO:0007669"/>
    <property type="project" value="UniProtKB-EC"/>
</dbReference>
<dbReference type="EC" id="3.6.1.1" evidence="2"/>
<comment type="caution">
    <text evidence="6">The sequence shown here is derived from an EMBL/GenBank/DDBJ whole genome shotgun (WGS) entry which is preliminary data.</text>
</comment>
<dbReference type="GO" id="GO:0000287">
    <property type="term" value="F:magnesium ion binding"/>
    <property type="evidence" value="ECO:0007669"/>
    <property type="project" value="InterPro"/>
</dbReference>
<comment type="cofactor">
    <cofactor evidence="1">
        <name>Mg(2+)</name>
        <dbReference type="ChEBI" id="CHEBI:18420"/>
    </cofactor>
</comment>
<dbReference type="InterPro" id="IPR008162">
    <property type="entry name" value="Pyrophosphatase"/>
</dbReference>
<keyword evidence="3" id="KW-0479">Metal-binding</keyword>
<dbReference type="AlphaFoldDB" id="A0A3L7DV28"/>
<dbReference type="Gene3D" id="3.90.80.10">
    <property type="entry name" value="Inorganic pyrophosphatase"/>
    <property type="match status" value="1"/>
</dbReference>
<dbReference type="GO" id="GO:0006796">
    <property type="term" value="P:phosphate-containing compound metabolic process"/>
    <property type="evidence" value="ECO:0007669"/>
    <property type="project" value="InterPro"/>
</dbReference>
<dbReference type="SUPFAM" id="SSF50324">
    <property type="entry name" value="Inorganic pyrophosphatase"/>
    <property type="match status" value="1"/>
</dbReference>
<evidence type="ECO:0000256" key="2">
    <source>
        <dbReference type="ARBA" id="ARBA00012146"/>
    </source>
</evidence>
<keyword evidence="5" id="KW-0460">Magnesium</keyword>
<keyword evidence="4" id="KW-0378">Hydrolase</keyword>
<dbReference type="RefSeq" id="WP_117957286.1">
    <property type="nucleotide sequence ID" value="NZ_QRAN01000029.1"/>
</dbReference>
<dbReference type="Proteomes" id="UP000265509">
    <property type="component" value="Unassembled WGS sequence"/>
</dbReference>
<accession>A0A3L7DV28</accession>
<dbReference type="EMBL" id="QRAN01000029">
    <property type="protein sequence ID" value="RLQ20379.1"/>
    <property type="molecule type" value="Genomic_DNA"/>
</dbReference>
<organism evidence="6 7">
    <name type="scientific">Seongchinamella sediminis</name>
    <dbReference type="NCBI Taxonomy" id="2283635"/>
    <lineage>
        <taxon>Bacteria</taxon>
        <taxon>Pseudomonadati</taxon>
        <taxon>Pseudomonadota</taxon>
        <taxon>Gammaproteobacteria</taxon>
        <taxon>Cellvibrionales</taxon>
        <taxon>Halieaceae</taxon>
        <taxon>Seongchinamella</taxon>
    </lineage>
</organism>
<evidence type="ECO:0000313" key="7">
    <source>
        <dbReference type="Proteomes" id="UP000265509"/>
    </source>
</evidence>
<sequence>MQRRTDGVNEASPPVVEVTIEIPRGSFLKRGSNGHIDFVSPVPCPFNYGSVHSHIGGEGDYLDAVVLGPRMAAGTRVQMPAWGAVGLSERFMYDDKLICASEPLSERQRQGVLSFFYLYARCKGLLNLVRGQRGKSRCEGWGEARAAIARASPAEDLAIVPKIGF</sequence>
<evidence type="ECO:0000256" key="1">
    <source>
        <dbReference type="ARBA" id="ARBA00001946"/>
    </source>
</evidence>
<gene>
    <name evidence="6" type="ORF">DWB85_17945</name>
</gene>
<proteinExistence type="predicted"/>
<keyword evidence="7" id="KW-1185">Reference proteome</keyword>
<dbReference type="InterPro" id="IPR036649">
    <property type="entry name" value="Pyrophosphatase_sf"/>
</dbReference>
<dbReference type="OrthoDB" id="5382618at2"/>
<protein>
    <recommendedName>
        <fullName evidence="2">inorganic diphosphatase</fullName>
        <ecNumber evidence="2">3.6.1.1</ecNumber>
    </recommendedName>
</protein>
<dbReference type="GO" id="GO:0005737">
    <property type="term" value="C:cytoplasm"/>
    <property type="evidence" value="ECO:0007669"/>
    <property type="project" value="InterPro"/>
</dbReference>
<evidence type="ECO:0000256" key="3">
    <source>
        <dbReference type="ARBA" id="ARBA00022723"/>
    </source>
</evidence>
<evidence type="ECO:0000256" key="5">
    <source>
        <dbReference type="ARBA" id="ARBA00022842"/>
    </source>
</evidence>
<dbReference type="Pfam" id="PF00719">
    <property type="entry name" value="Pyrophosphatase"/>
    <property type="match status" value="1"/>
</dbReference>
<name>A0A3L7DV28_9GAMM</name>
<evidence type="ECO:0000256" key="4">
    <source>
        <dbReference type="ARBA" id="ARBA00022801"/>
    </source>
</evidence>